<organism evidence="9 10">
    <name type="scientific">Providencia burhodogranariea DSM 19968</name>
    <dbReference type="NCBI Taxonomy" id="1141662"/>
    <lineage>
        <taxon>Bacteria</taxon>
        <taxon>Pseudomonadati</taxon>
        <taxon>Pseudomonadota</taxon>
        <taxon>Gammaproteobacteria</taxon>
        <taxon>Enterobacterales</taxon>
        <taxon>Morganellaceae</taxon>
        <taxon>Providencia</taxon>
    </lineage>
</organism>
<gene>
    <name evidence="9" type="ORF">OOA_02512</name>
</gene>
<feature type="chain" id="PRO_5003921919" evidence="6">
    <location>
        <begin position="26"/>
        <end position="494"/>
    </location>
</feature>
<dbReference type="Proteomes" id="UP000009336">
    <property type="component" value="Unassembled WGS sequence"/>
</dbReference>
<dbReference type="Pfam" id="PF00263">
    <property type="entry name" value="Secretin"/>
    <property type="match status" value="1"/>
</dbReference>
<evidence type="ECO:0000313" key="9">
    <source>
        <dbReference type="EMBL" id="EKT64633.1"/>
    </source>
</evidence>
<dbReference type="RefSeq" id="WP_008910549.1">
    <property type="nucleotide sequence ID" value="NZ_KB233222.1"/>
</dbReference>
<dbReference type="GO" id="GO:0015627">
    <property type="term" value="C:type II protein secretion system complex"/>
    <property type="evidence" value="ECO:0007669"/>
    <property type="project" value="TreeGrafter"/>
</dbReference>
<evidence type="ECO:0000256" key="3">
    <source>
        <dbReference type="ARBA" id="ARBA00023136"/>
    </source>
</evidence>
<dbReference type="PATRIC" id="fig|1141662.3.peg.505"/>
<proteinExistence type="inferred from homology"/>
<dbReference type="HOGENOM" id="CLU_046710_0_0_6"/>
<keyword evidence="3" id="KW-0472">Membrane</keyword>
<dbReference type="InterPro" id="IPR004846">
    <property type="entry name" value="T2SS/T3SS_dom"/>
</dbReference>
<evidence type="ECO:0000256" key="5">
    <source>
        <dbReference type="RuleBase" id="RU004004"/>
    </source>
</evidence>
<dbReference type="OrthoDB" id="9779724at2"/>
<dbReference type="InterPro" id="IPR050810">
    <property type="entry name" value="Bact_Secretion_Sys_Channel"/>
</dbReference>
<sequence>MSKTKLIILFSASIFLCMWSLIANAQIVLKKDDMTLQEALVSLAKDEQLKLVNNLDEKLGRQQIKQVISGDAIDILDELSEIYDFEWHIYGGNMSVQSGQPFINYTFRPKNITPGMLLTELQDAILTSGTIKMQLIERGNSLIYSGPRSFINDAISYSNMVDSNEFLQNGNDLEIVRIEFDYLSVLDRQVNTFDGSVNFPGAGSLISGALSNMGQFENIADGQVLEKAYKVKLSDSSKQKLEEEEQTSKVQMLPGTNALLVRGTPSEITLAKRIATMIDVQGKQLMFSLKVYDVAVERTEGFGADGSLLNNSIGLYDILSKPFSATKDFIKSFQAMYRNGTARSIYSTNLLILENHQGHFGKKDTVTVNLVSSKEIESLKIEADNSLYVTGKILPNGGVHAKLEYIEEHFDDGDGNSDVVQPPKVSSQSLSSEAYIKPHQTLVLGGFDNTETQSSESGIPVLSSIPFVGEIFKSTTETKRKYKRYIAVSFEVID</sequence>
<name>K8WVK5_9GAMM</name>
<evidence type="ECO:0000256" key="1">
    <source>
        <dbReference type="ARBA" id="ARBA00004370"/>
    </source>
</evidence>
<dbReference type="InterPro" id="IPR005644">
    <property type="entry name" value="NolW-like"/>
</dbReference>
<keyword evidence="5" id="KW-0813">Transport</keyword>
<dbReference type="Pfam" id="PF03958">
    <property type="entry name" value="Secretin_N"/>
    <property type="match status" value="1"/>
</dbReference>
<comment type="subcellular location">
    <subcellularLocation>
        <location evidence="5">Cell outer membrane</location>
    </subcellularLocation>
    <subcellularLocation>
        <location evidence="1">Membrane</location>
    </subcellularLocation>
</comment>
<dbReference type="PANTHER" id="PTHR30332">
    <property type="entry name" value="PROBABLE GENERAL SECRETION PATHWAY PROTEIN D"/>
    <property type="match status" value="1"/>
</dbReference>
<dbReference type="eggNOG" id="COG1450">
    <property type="taxonomic scope" value="Bacteria"/>
</dbReference>
<evidence type="ECO:0000256" key="2">
    <source>
        <dbReference type="ARBA" id="ARBA00022729"/>
    </source>
</evidence>
<keyword evidence="10" id="KW-1185">Reference proteome</keyword>
<evidence type="ECO:0000313" key="10">
    <source>
        <dbReference type="Proteomes" id="UP000009336"/>
    </source>
</evidence>
<evidence type="ECO:0000259" key="7">
    <source>
        <dbReference type="Pfam" id="PF00263"/>
    </source>
</evidence>
<comment type="similarity">
    <text evidence="4">Belongs to the bacterial secretin family.</text>
</comment>
<dbReference type="GO" id="GO:0009279">
    <property type="term" value="C:cell outer membrane"/>
    <property type="evidence" value="ECO:0007669"/>
    <property type="project" value="UniProtKB-SubCell"/>
</dbReference>
<accession>K8WVK5</accession>
<protein>
    <submittedName>
        <fullName evidence="9">Type III secretion system EscC protein</fullName>
    </submittedName>
</protein>
<dbReference type="PANTHER" id="PTHR30332:SF24">
    <property type="entry name" value="SECRETIN GSPD-RELATED"/>
    <property type="match status" value="1"/>
</dbReference>
<evidence type="ECO:0000256" key="4">
    <source>
        <dbReference type="RuleBase" id="RU004003"/>
    </source>
</evidence>
<comment type="caution">
    <text evidence="9">The sequence shown here is derived from an EMBL/GenBank/DDBJ whole genome shotgun (WGS) entry which is preliminary data.</text>
</comment>
<feature type="domain" description="Type II/III secretion system secretin-like" evidence="7">
    <location>
        <begin position="336"/>
        <end position="493"/>
    </location>
</feature>
<keyword evidence="2 6" id="KW-0732">Signal</keyword>
<reference evidence="9 10" key="1">
    <citation type="journal article" date="2012" name="BMC Genomics">
        <title>Comparative genomics of bacteria in the genus Providencia isolated from wild Drosophila melanogaster.</title>
        <authorList>
            <person name="Galac M.R."/>
            <person name="Lazzaro B.P."/>
        </authorList>
    </citation>
    <scope>NUCLEOTIDE SEQUENCE [LARGE SCALE GENOMIC DNA]</scope>
    <source>
        <strain evidence="9 10">DSM 19968</strain>
    </source>
</reference>
<dbReference type="AlphaFoldDB" id="K8WVK5"/>
<evidence type="ECO:0000259" key="8">
    <source>
        <dbReference type="Pfam" id="PF03958"/>
    </source>
</evidence>
<evidence type="ECO:0000256" key="6">
    <source>
        <dbReference type="SAM" id="SignalP"/>
    </source>
</evidence>
<dbReference type="STRING" id="1141662.OOA_02512"/>
<dbReference type="GO" id="GO:0009306">
    <property type="term" value="P:protein secretion"/>
    <property type="evidence" value="ECO:0007669"/>
    <property type="project" value="InterPro"/>
</dbReference>
<feature type="signal peptide" evidence="6">
    <location>
        <begin position="1"/>
        <end position="25"/>
    </location>
</feature>
<feature type="domain" description="NolW-like" evidence="8">
    <location>
        <begin position="243"/>
        <end position="284"/>
    </location>
</feature>
<dbReference type="EMBL" id="AKKL01000007">
    <property type="protein sequence ID" value="EKT64633.1"/>
    <property type="molecule type" value="Genomic_DNA"/>
</dbReference>